<reference evidence="17 18" key="1">
    <citation type="journal article" date="2017" name="Gigascience">
        <title>Draft genome of the honey bee ectoparasitic mite, Tropilaelaps mercedesae, is shaped by the parasitic life history.</title>
        <authorList>
            <person name="Dong X."/>
            <person name="Armstrong S.D."/>
            <person name="Xia D."/>
            <person name="Makepeace B.L."/>
            <person name="Darby A.C."/>
            <person name="Kadowaki T."/>
        </authorList>
    </citation>
    <scope>NUCLEOTIDE SEQUENCE [LARGE SCALE GENOMIC DNA]</scope>
    <source>
        <strain evidence="17">Wuxi-XJTLU</strain>
    </source>
</reference>
<evidence type="ECO:0000256" key="9">
    <source>
        <dbReference type="ARBA" id="ARBA00023159"/>
    </source>
</evidence>
<dbReference type="InterPro" id="IPR008967">
    <property type="entry name" value="p53-like_TF_DNA-bd_sf"/>
</dbReference>
<evidence type="ECO:0000256" key="12">
    <source>
        <dbReference type="ARBA" id="ARBA00064301"/>
    </source>
</evidence>
<keyword evidence="9 14" id="KW-0010">Activator</keyword>
<dbReference type="InterPro" id="IPR012345">
    <property type="entry name" value="STAT_TF_DNA-bd_N"/>
</dbReference>
<keyword evidence="4 14" id="KW-0963">Cytoplasm</keyword>
<evidence type="ECO:0000259" key="16">
    <source>
        <dbReference type="PROSITE" id="PS50001"/>
    </source>
</evidence>
<dbReference type="Gene3D" id="1.10.238.10">
    <property type="entry name" value="EF-hand"/>
    <property type="match status" value="1"/>
</dbReference>
<keyword evidence="18" id="KW-1185">Reference proteome</keyword>
<evidence type="ECO:0000256" key="8">
    <source>
        <dbReference type="ARBA" id="ARBA00023125"/>
    </source>
</evidence>
<evidence type="ECO:0000256" key="3">
    <source>
        <dbReference type="ARBA" id="ARBA00005586"/>
    </source>
</evidence>
<dbReference type="InterPro" id="IPR013800">
    <property type="entry name" value="STAT_TF_alpha"/>
</dbReference>
<gene>
    <name evidence="17" type="ORF">BIW11_05471</name>
</gene>
<dbReference type="FunCoup" id="A0A1V9Y277">
    <property type="interactions" value="735"/>
</dbReference>
<dbReference type="CDD" id="cd16855">
    <property type="entry name" value="STAT5_CCD"/>
    <property type="match status" value="1"/>
</dbReference>
<dbReference type="Pfam" id="PF00017">
    <property type="entry name" value="SH2"/>
    <property type="match status" value="1"/>
</dbReference>
<dbReference type="InterPro" id="IPR013801">
    <property type="entry name" value="STAT_TF_DNA-bd"/>
</dbReference>
<dbReference type="OrthoDB" id="19300at2759"/>
<feature type="domain" description="SH2" evidence="16">
    <location>
        <begin position="585"/>
        <end position="685"/>
    </location>
</feature>
<dbReference type="FunFam" id="1.10.238.10:FF:000029">
    <property type="entry name" value="Signal transducer and transcription activator 6"/>
    <property type="match status" value="1"/>
</dbReference>
<dbReference type="InParanoid" id="A0A1V9Y277"/>
<evidence type="ECO:0000256" key="10">
    <source>
        <dbReference type="ARBA" id="ARBA00023163"/>
    </source>
</evidence>
<dbReference type="SUPFAM" id="SSF47655">
    <property type="entry name" value="STAT"/>
    <property type="match status" value="1"/>
</dbReference>
<evidence type="ECO:0000256" key="13">
    <source>
        <dbReference type="PROSITE-ProRule" id="PRU00191"/>
    </source>
</evidence>
<comment type="similarity">
    <text evidence="3 14">Belongs to the transcription factor STAT family.</text>
</comment>
<dbReference type="GO" id="GO:0000977">
    <property type="term" value="F:RNA polymerase II transcription regulatory region sequence-specific DNA binding"/>
    <property type="evidence" value="ECO:0007669"/>
    <property type="project" value="UniProtKB-ARBA"/>
</dbReference>
<dbReference type="InterPro" id="IPR046994">
    <property type="entry name" value="STAT5_CC"/>
</dbReference>
<dbReference type="AlphaFoldDB" id="A0A1V9Y277"/>
<evidence type="ECO:0000256" key="4">
    <source>
        <dbReference type="ARBA" id="ARBA00022490"/>
    </source>
</evidence>
<dbReference type="Gene3D" id="1.10.532.10">
    <property type="entry name" value="STAT transcription factor, N-terminal domain"/>
    <property type="match status" value="1"/>
</dbReference>
<proteinExistence type="inferred from homology"/>
<dbReference type="Pfam" id="PF21354">
    <property type="entry name" value="STAT_linker"/>
    <property type="match status" value="1"/>
</dbReference>
<dbReference type="InterPro" id="IPR036535">
    <property type="entry name" value="STAT_N_sf"/>
</dbReference>
<dbReference type="GO" id="GO:0001228">
    <property type="term" value="F:DNA-binding transcription activator activity, RNA polymerase II-specific"/>
    <property type="evidence" value="ECO:0007669"/>
    <property type="project" value="UniProtKB-ARBA"/>
</dbReference>
<dbReference type="GO" id="GO:0005737">
    <property type="term" value="C:cytoplasm"/>
    <property type="evidence" value="ECO:0007669"/>
    <property type="project" value="UniProtKB-SubCell"/>
</dbReference>
<dbReference type="SUPFAM" id="SSF49417">
    <property type="entry name" value="p53-like transcription factors"/>
    <property type="match status" value="1"/>
</dbReference>
<comment type="subcellular location">
    <subcellularLocation>
        <location evidence="2 14">Cytoplasm</location>
    </subcellularLocation>
    <subcellularLocation>
        <location evidence="1 14">Nucleus</location>
    </subcellularLocation>
</comment>
<sequence>MEGGGMSTWERIQRFPECLSQQMQQVYSFHMPIEVRRALSDWINKHDWQTLNPDNPDLNQYVPILVQQLLNELQDKTNETNDFVTRMKLTEFLSQFEQNYGSNPSFLIRVLRDCIINEHKLIAQYEASSSCEGQQSVMLEGLTIQQKMEDCRRNGQLMETQIKEMHQQEEAFVIHYQELQKRNAQLQQLQTGSGQPVEVVQRVQQEVAQLEALIKNQVRELHQARLHFVDGLKKNVQHLLHLHQIVDKQLAKWQRAQQLAGNGQTFDNNLDQIQDWCELLAERIWNSLQLVNRLHSLINQMPTTSGVALKESVSGLETQIKGLLSVLVCGTFVIEQQPPQVIKTNTRFAATVRLLIGGKLSVQMSPPEVKVSIVSEAQAALIVRTDVYPSNEVSGEILNNVGAMEYHQATKQLSVSFRNMLLKKIKRAEKKGTESVMDEKFCLIFESMVKVGDMTFCVQARSLPVVVIVHGNQEPHAWATVTWDNAFSEQQRLPFVVPERVPWSKMAHVLSTKFRSATGRSLSENNLHFLATKAFRDPNLVHDSRDSMLSWAQFCKETLPERTFTFWEWFYAIMKVTKEHLRQLWTDGLVWGFVSRRETEDLLLKKLNGTFLLRFSDSELGGVSIAWVAETECGSKDILMVHPFTSKDFQIRSLADRISDLQNLVYLYPDTPTEQAFKKHYTRPADQQPHPHSGYVKPMLITQIPGLSDSNSTTSQSFYTHSESQNMYVGRSHDATFGDPSPMQ</sequence>
<dbReference type="PROSITE" id="PS50001">
    <property type="entry name" value="SH2"/>
    <property type="match status" value="1"/>
</dbReference>
<evidence type="ECO:0000256" key="5">
    <source>
        <dbReference type="ARBA" id="ARBA00022553"/>
    </source>
</evidence>
<keyword evidence="8 14" id="KW-0238">DNA-binding</keyword>
<dbReference type="Gene3D" id="3.30.505.10">
    <property type="entry name" value="SH2 domain"/>
    <property type="match status" value="1"/>
</dbReference>
<evidence type="ECO:0000256" key="14">
    <source>
        <dbReference type="RuleBase" id="RU046415"/>
    </source>
</evidence>
<dbReference type="InterPro" id="IPR036860">
    <property type="entry name" value="SH2_dom_sf"/>
</dbReference>
<dbReference type="GO" id="GO:0007166">
    <property type="term" value="P:cell surface receptor signaling pathway"/>
    <property type="evidence" value="ECO:0007669"/>
    <property type="project" value="UniProtKB-ARBA"/>
</dbReference>
<dbReference type="Proteomes" id="UP000192247">
    <property type="component" value="Unassembled WGS sequence"/>
</dbReference>
<dbReference type="Pfam" id="PF02864">
    <property type="entry name" value="STAT_bind"/>
    <property type="match status" value="1"/>
</dbReference>
<dbReference type="PANTHER" id="PTHR11801">
    <property type="entry name" value="SIGNAL TRANSDUCER AND ACTIVATOR OF TRANSCRIPTION"/>
    <property type="match status" value="1"/>
</dbReference>
<dbReference type="Gene3D" id="2.60.40.630">
    <property type="entry name" value="STAT transcription factor, DNA-binding domain"/>
    <property type="match status" value="1"/>
</dbReference>
<dbReference type="EMBL" id="MNPL01000667">
    <property type="protein sequence ID" value="OQR79811.1"/>
    <property type="molecule type" value="Genomic_DNA"/>
</dbReference>
<keyword evidence="15" id="KW-0175">Coiled coil</keyword>
<dbReference type="Pfam" id="PF02865">
    <property type="entry name" value="STAT_int"/>
    <property type="match status" value="1"/>
</dbReference>
<keyword evidence="7 14" id="KW-0805">Transcription regulation</keyword>
<dbReference type="InterPro" id="IPR013799">
    <property type="entry name" value="STAT_TF_prot_interaction"/>
</dbReference>
<dbReference type="SUPFAM" id="SSF55550">
    <property type="entry name" value="SH2 domain"/>
    <property type="match status" value="1"/>
</dbReference>
<dbReference type="STRING" id="418985.A0A1V9Y277"/>
<evidence type="ECO:0000256" key="15">
    <source>
        <dbReference type="SAM" id="Coils"/>
    </source>
</evidence>
<dbReference type="InterPro" id="IPR001217">
    <property type="entry name" value="STAT"/>
</dbReference>
<keyword evidence="6 13" id="KW-0727">SH2 domain</keyword>
<keyword evidence="10 14" id="KW-0804">Transcription</keyword>
<evidence type="ECO:0000256" key="2">
    <source>
        <dbReference type="ARBA" id="ARBA00004496"/>
    </source>
</evidence>
<evidence type="ECO:0000256" key="6">
    <source>
        <dbReference type="ARBA" id="ARBA00022999"/>
    </source>
</evidence>
<dbReference type="SUPFAM" id="SSF48092">
    <property type="entry name" value="Transcription factor STAT-4 N-domain"/>
    <property type="match status" value="1"/>
</dbReference>
<dbReference type="CDD" id="cd09919">
    <property type="entry name" value="SH2_STAT_family"/>
    <property type="match status" value="1"/>
</dbReference>
<dbReference type="FunFam" id="2.60.40.630:FF:000003">
    <property type="entry name" value="Signal transducer and transcription activator 6"/>
    <property type="match status" value="1"/>
</dbReference>
<keyword evidence="11 14" id="KW-0539">Nucleus</keyword>
<dbReference type="InterPro" id="IPR000980">
    <property type="entry name" value="SH2"/>
</dbReference>
<dbReference type="InterPro" id="IPR015988">
    <property type="entry name" value="STAT_TF_CC"/>
</dbReference>
<dbReference type="Pfam" id="PF01017">
    <property type="entry name" value="STAT_alpha"/>
    <property type="match status" value="1"/>
</dbReference>
<evidence type="ECO:0000256" key="7">
    <source>
        <dbReference type="ARBA" id="ARBA00023015"/>
    </source>
</evidence>
<organism evidence="17 18">
    <name type="scientific">Tropilaelaps mercedesae</name>
    <dbReference type="NCBI Taxonomy" id="418985"/>
    <lineage>
        <taxon>Eukaryota</taxon>
        <taxon>Metazoa</taxon>
        <taxon>Ecdysozoa</taxon>
        <taxon>Arthropoda</taxon>
        <taxon>Chelicerata</taxon>
        <taxon>Arachnida</taxon>
        <taxon>Acari</taxon>
        <taxon>Parasitiformes</taxon>
        <taxon>Mesostigmata</taxon>
        <taxon>Gamasina</taxon>
        <taxon>Dermanyssoidea</taxon>
        <taxon>Laelapidae</taxon>
        <taxon>Tropilaelaps</taxon>
    </lineage>
</organism>
<evidence type="ECO:0000256" key="11">
    <source>
        <dbReference type="ARBA" id="ARBA00023242"/>
    </source>
</evidence>
<dbReference type="SMART" id="SM00252">
    <property type="entry name" value="SH2"/>
    <property type="match status" value="1"/>
</dbReference>
<dbReference type="InterPro" id="IPR048988">
    <property type="entry name" value="STAT_linker"/>
</dbReference>
<evidence type="ECO:0000256" key="1">
    <source>
        <dbReference type="ARBA" id="ARBA00004123"/>
    </source>
</evidence>
<name>A0A1V9Y277_9ACAR</name>
<dbReference type="GO" id="GO:0005634">
    <property type="term" value="C:nucleus"/>
    <property type="evidence" value="ECO:0007669"/>
    <property type="project" value="UniProtKB-SubCell"/>
</dbReference>
<accession>A0A1V9Y277</accession>
<comment type="subunit">
    <text evidence="12">Forms a homodimer or a heterodimer with a related family member.</text>
</comment>
<dbReference type="SMART" id="SM00964">
    <property type="entry name" value="STAT_int"/>
    <property type="match status" value="1"/>
</dbReference>
<keyword evidence="5 14" id="KW-0597">Phosphoprotein</keyword>
<evidence type="ECO:0000313" key="17">
    <source>
        <dbReference type="EMBL" id="OQR79811.1"/>
    </source>
</evidence>
<protein>
    <recommendedName>
        <fullName evidence="14">Signal transducer and activator of transcription</fullName>
    </recommendedName>
</protein>
<feature type="coiled-coil region" evidence="15">
    <location>
        <begin position="200"/>
        <end position="227"/>
    </location>
</feature>
<evidence type="ECO:0000313" key="18">
    <source>
        <dbReference type="Proteomes" id="UP000192247"/>
    </source>
</evidence>
<dbReference type="Gene3D" id="1.20.1050.20">
    <property type="entry name" value="STAT transcription factor, all-alpha domain"/>
    <property type="match status" value="1"/>
</dbReference>
<comment type="caution">
    <text evidence="17">The sequence shown here is derived from an EMBL/GenBank/DDBJ whole genome shotgun (WGS) entry which is preliminary data.</text>
</comment>